<dbReference type="BioCyc" id="LINT1085541:G11IQ-3456-MONOMER"/>
<accession>N1UN92</accession>
<evidence type="ECO:0000313" key="3">
    <source>
        <dbReference type="Proteomes" id="UP000012220"/>
    </source>
</evidence>
<sequence length="138" mass="15451">MNISTLTRFEKIWTRNFISNLPQLTSMEPIRSLFGICQGKADVLVCGAGPSLILSLNDIKTYRKNLVLIAVDTALMVLWNFGIDPDLVFSVDPQVLNTKYLEGYNGNAKIVFDPTSSYHSLRLPGKFKNGFLPLLRSL</sequence>
<dbReference type="AlphaFoldDB" id="N1UN92"/>
<reference evidence="2 3" key="1">
    <citation type="submission" date="2013-02" db="EMBL/GenBank/DDBJ databases">
        <authorList>
            <person name="Harkins D.M."/>
            <person name="Durkin A.S."/>
            <person name="Brinkac L.M."/>
            <person name="Haft D.H."/>
            <person name="Selengut J.D."/>
            <person name="Sanka R."/>
            <person name="DePew J."/>
            <person name="Purushe J."/>
            <person name="Picardeau M."/>
            <person name="Werts C."/>
            <person name="Goarant C."/>
            <person name="Vinetz J.M."/>
            <person name="Sutton G.G."/>
            <person name="Nierman W.C."/>
            <person name="Fouts D.E."/>
        </authorList>
    </citation>
    <scope>NUCLEOTIDE SEQUENCE [LARGE SCALE GENOMIC DNA]</scope>
    <source>
        <strain evidence="2 3">200703203</strain>
    </source>
</reference>
<feature type="domain" description="6-hydroxymethylpterin diphosphokinase MptE-like" evidence="1">
    <location>
        <begin position="15"/>
        <end position="128"/>
    </location>
</feature>
<dbReference type="InterPro" id="IPR002826">
    <property type="entry name" value="MptE-like"/>
</dbReference>
<dbReference type="PANTHER" id="PTHR41786:SF1">
    <property type="entry name" value="6-HYDROXYMETHYLPTERIN DIPHOSPHOKINASE MPTE-LIKE DOMAIN-CONTAINING PROTEIN"/>
    <property type="match status" value="1"/>
</dbReference>
<dbReference type="Pfam" id="PF01973">
    <property type="entry name" value="MptE-like"/>
    <property type="match status" value="1"/>
</dbReference>
<proteinExistence type="predicted"/>
<dbReference type="PANTHER" id="PTHR41786">
    <property type="entry name" value="MOTILITY ACCESSORY FACTOR MAF"/>
    <property type="match status" value="1"/>
</dbReference>
<dbReference type="Proteomes" id="UP000012220">
    <property type="component" value="Unassembled WGS sequence"/>
</dbReference>
<comment type="caution">
    <text evidence="2">The sequence shown here is derived from an EMBL/GenBank/DDBJ whole genome shotgun (WGS) entry which is preliminary data.</text>
</comment>
<organism evidence="2 3">
    <name type="scientific">Leptospira interrogans serovar Australis str. 200703203</name>
    <dbReference type="NCBI Taxonomy" id="1085541"/>
    <lineage>
        <taxon>Bacteria</taxon>
        <taxon>Pseudomonadati</taxon>
        <taxon>Spirochaetota</taxon>
        <taxon>Spirochaetia</taxon>
        <taxon>Leptospirales</taxon>
        <taxon>Leptospiraceae</taxon>
        <taxon>Leptospira</taxon>
    </lineage>
</organism>
<protein>
    <submittedName>
        <fullName evidence="2">PF01973 family protein</fullName>
    </submittedName>
</protein>
<dbReference type="EMBL" id="AHNY02000141">
    <property type="protein sequence ID" value="EMY25321.1"/>
    <property type="molecule type" value="Genomic_DNA"/>
</dbReference>
<evidence type="ECO:0000313" key="2">
    <source>
        <dbReference type="EMBL" id="EMY25321.1"/>
    </source>
</evidence>
<evidence type="ECO:0000259" key="1">
    <source>
        <dbReference type="Pfam" id="PF01973"/>
    </source>
</evidence>
<gene>
    <name evidence="2" type="ORF">LEP1GSC115_4790</name>
</gene>
<name>N1UN92_LEPIR</name>